<keyword evidence="2" id="KW-0808">Transferase</keyword>
<dbReference type="InterPro" id="IPR000863">
    <property type="entry name" value="Sulfotransferase_dom"/>
</dbReference>
<dbReference type="Proteomes" id="UP000676194">
    <property type="component" value="Chromosome"/>
</dbReference>
<evidence type="ECO:0000256" key="2">
    <source>
        <dbReference type="ARBA" id="ARBA00022679"/>
    </source>
</evidence>
<gene>
    <name evidence="4" type="ORF">KIH39_06580</name>
</gene>
<dbReference type="AlphaFoldDB" id="A0A8E6BAI2"/>
<feature type="domain" description="Sulfotransferase" evidence="3">
    <location>
        <begin position="52"/>
        <end position="263"/>
    </location>
</feature>
<sequence>MTFRRYSPNLKSFFSKKIAPLNSASNGSSSASYSLAAPVNSTRKPSLPPLRLAIISTPRSGNTWLRHLLSRYYRLEQAALHIVNDRTLAGLPENVALQIHWRKEPGFSRLLSDQGFQIVTLARHPLDVLISILHFCLYDYQTDNWLLGKGGSEEGIRTAMPRSRAFIEYCKSSRAFELLSVTSDWWENSNSISLRYEDLVKDTSSALLGISDQLGPPRCRSVETVLSECSLGKLRQTNDTNHFWKGRAGLWRELLPKAEAEEILSVLSPICQKLGYECHPDLSLSDLAADNNWIRYVGTELKQTLEDWREKHLIAHNHGQSLTRDLNFVRTEKHKLEEYLPLEGFPMNAARMLHKMRLKFYGIFRFLKVPHAHVTNRYEHEDALKN</sequence>
<dbReference type="SUPFAM" id="SSF52540">
    <property type="entry name" value="P-loop containing nucleoside triphosphate hydrolases"/>
    <property type="match status" value="1"/>
</dbReference>
<dbReference type="InterPro" id="IPR027417">
    <property type="entry name" value="P-loop_NTPase"/>
</dbReference>
<accession>A0A8E6BAI2</accession>
<dbReference type="EMBL" id="CP074694">
    <property type="protein sequence ID" value="QVL33573.1"/>
    <property type="molecule type" value="Genomic_DNA"/>
</dbReference>
<proteinExistence type="inferred from homology"/>
<keyword evidence="5" id="KW-1185">Reference proteome</keyword>
<dbReference type="GO" id="GO:0008146">
    <property type="term" value="F:sulfotransferase activity"/>
    <property type="evidence" value="ECO:0007669"/>
    <property type="project" value="InterPro"/>
</dbReference>
<dbReference type="Pfam" id="PF00685">
    <property type="entry name" value="Sulfotransfer_1"/>
    <property type="match status" value="1"/>
</dbReference>
<dbReference type="KEGG" id="tsph:KIH39_06580"/>
<dbReference type="RefSeq" id="WP_213498486.1">
    <property type="nucleotide sequence ID" value="NZ_CP074694.1"/>
</dbReference>
<dbReference type="Gene3D" id="3.40.50.300">
    <property type="entry name" value="P-loop containing nucleotide triphosphate hydrolases"/>
    <property type="match status" value="1"/>
</dbReference>
<dbReference type="PANTHER" id="PTHR11783">
    <property type="entry name" value="SULFOTRANSFERASE SULT"/>
    <property type="match status" value="1"/>
</dbReference>
<reference evidence="4" key="1">
    <citation type="submission" date="2021-05" db="EMBL/GenBank/DDBJ databases">
        <title>Complete genome sequence of the cellulolytic planctomycete Telmatocola sphagniphila SP2T and characterization of the first cellulase from planctomycetes.</title>
        <authorList>
            <person name="Rakitin A.L."/>
            <person name="Beletsky A.V."/>
            <person name="Naumoff D.G."/>
            <person name="Kulichevskaya I.S."/>
            <person name="Mardanov A.V."/>
            <person name="Ravin N.V."/>
            <person name="Dedysh S.N."/>
        </authorList>
    </citation>
    <scope>NUCLEOTIDE SEQUENCE</scope>
    <source>
        <strain evidence="4">SP2T</strain>
    </source>
</reference>
<evidence type="ECO:0000259" key="3">
    <source>
        <dbReference type="Pfam" id="PF00685"/>
    </source>
</evidence>
<evidence type="ECO:0000313" key="5">
    <source>
        <dbReference type="Proteomes" id="UP000676194"/>
    </source>
</evidence>
<protein>
    <submittedName>
        <fullName evidence="4">Sulfotransferase domain-containing protein</fullName>
    </submittedName>
</protein>
<evidence type="ECO:0000256" key="1">
    <source>
        <dbReference type="ARBA" id="ARBA00005771"/>
    </source>
</evidence>
<name>A0A8E6BAI2_9BACT</name>
<organism evidence="4 5">
    <name type="scientific">Telmatocola sphagniphila</name>
    <dbReference type="NCBI Taxonomy" id="1123043"/>
    <lineage>
        <taxon>Bacteria</taxon>
        <taxon>Pseudomonadati</taxon>
        <taxon>Planctomycetota</taxon>
        <taxon>Planctomycetia</taxon>
        <taxon>Gemmatales</taxon>
        <taxon>Gemmataceae</taxon>
    </lineage>
</organism>
<evidence type="ECO:0000313" key="4">
    <source>
        <dbReference type="EMBL" id="QVL33573.1"/>
    </source>
</evidence>
<comment type="similarity">
    <text evidence="1">Belongs to the sulfotransferase 1 family.</text>
</comment>